<accession>A0A7W8D1P6</accession>
<keyword evidence="1" id="KW-0812">Transmembrane</keyword>
<sequence>MKKNKKRNIGSWILMILVVLIVLAFLGFFFYRFYMDPVYRMNSFEGVEGWLHSMYGEFLVTILVFLILMLIGFRILQHHKGEKKSIRFLGTLVFLIPSLILGFFLLKEPLSDLPYLSNPQTVLLREIKLEDQSLEGIDQDGNLRLYSLNKTNYESLKDQKKNFSVVQVLPNTQVVCAVELENTLSENQIQSMLIENLNKDDTKLQLLVDGQSLTLGTSLSEAVASDWQINLTEREEREYESLEPQDVASIQLTDQRGTSIEVQIKNNQQQAIALDQGTITSIYSSDLGSGMQIQLPEKIVVGWSDEEAVINAYGEPSSSDKLTKTYQNESGTMELTFTEQGILESVRLSV</sequence>
<keyword evidence="1" id="KW-1133">Transmembrane helix</keyword>
<gene>
    <name evidence="2" type="ORF">HNQ43_001178</name>
</gene>
<name>A0A7W8D1P6_9FIRM</name>
<comment type="caution">
    <text evidence="2">The sequence shown here is derived from an EMBL/GenBank/DDBJ whole genome shotgun (WGS) entry which is preliminary data.</text>
</comment>
<dbReference type="AlphaFoldDB" id="A0A7W8D1P6"/>
<feature type="transmembrane region" description="Helical" evidence="1">
    <location>
        <begin position="12"/>
        <end position="34"/>
    </location>
</feature>
<evidence type="ECO:0000313" key="2">
    <source>
        <dbReference type="EMBL" id="MBB5185129.1"/>
    </source>
</evidence>
<organism evidence="2 3">
    <name type="scientific">Faecalicoccus acidiformans</name>
    <dbReference type="NCBI Taxonomy" id="915173"/>
    <lineage>
        <taxon>Bacteria</taxon>
        <taxon>Bacillati</taxon>
        <taxon>Bacillota</taxon>
        <taxon>Erysipelotrichia</taxon>
        <taxon>Erysipelotrichales</taxon>
        <taxon>Erysipelotrichaceae</taxon>
        <taxon>Faecalicoccus</taxon>
    </lineage>
</organism>
<feature type="transmembrane region" description="Helical" evidence="1">
    <location>
        <begin position="88"/>
        <end position="106"/>
    </location>
</feature>
<keyword evidence="1" id="KW-0472">Membrane</keyword>
<evidence type="ECO:0000256" key="1">
    <source>
        <dbReference type="SAM" id="Phobius"/>
    </source>
</evidence>
<evidence type="ECO:0000313" key="3">
    <source>
        <dbReference type="Proteomes" id="UP000521313"/>
    </source>
</evidence>
<dbReference type="RefSeq" id="WP_183375725.1">
    <property type="nucleotide sequence ID" value="NZ_JACHHD010000010.1"/>
</dbReference>
<proteinExistence type="predicted"/>
<reference evidence="2 3" key="1">
    <citation type="submission" date="2020-08" db="EMBL/GenBank/DDBJ databases">
        <title>Genomic Encyclopedia of Type Strains, Phase IV (KMG-IV): sequencing the most valuable type-strain genomes for metagenomic binning, comparative biology and taxonomic classification.</title>
        <authorList>
            <person name="Goeker M."/>
        </authorList>
    </citation>
    <scope>NUCLEOTIDE SEQUENCE [LARGE SCALE GENOMIC DNA]</scope>
    <source>
        <strain evidence="2 3">DSM 26963</strain>
    </source>
</reference>
<protein>
    <submittedName>
        <fullName evidence="2">Putative membrane protein</fullName>
    </submittedName>
</protein>
<dbReference type="EMBL" id="JACHHD010000010">
    <property type="protein sequence ID" value="MBB5185129.1"/>
    <property type="molecule type" value="Genomic_DNA"/>
</dbReference>
<feature type="transmembrane region" description="Helical" evidence="1">
    <location>
        <begin position="54"/>
        <end position="76"/>
    </location>
</feature>
<dbReference type="Proteomes" id="UP000521313">
    <property type="component" value="Unassembled WGS sequence"/>
</dbReference>